<dbReference type="GO" id="GO:0003678">
    <property type="term" value="F:DNA helicase activity"/>
    <property type="evidence" value="ECO:0007669"/>
    <property type="project" value="InterPro"/>
</dbReference>
<keyword evidence="2" id="KW-0378">Hydrolase</keyword>
<dbReference type="Pfam" id="PF05970">
    <property type="entry name" value="PIF1"/>
    <property type="match status" value="1"/>
</dbReference>
<dbReference type="InterPro" id="IPR029491">
    <property type="entry name" value="Helicase_HTH"/>
</dbReference>
<dbReference type="GO" id="GO:0000166">
    <property type="term" value="F:nucleotide binding"/>
    <property type="evidence" value="ECO:0007669"/>
    <property type="project" value="InterPro"/>
</dbReference>
<dbReference type="InterPro" id="IPR044876">
    <property type="entry name" value="HRDC_dom_sf"/>
</dbReference>
<dbReference type="SMART" id="SM00341">
    <property type="entry name" value="HRDC"/>
    <property type="match status" value="1"/>
</dbReference>
<evidence type="ECO:0000259" key="1">
    <source>
        <dbReference type="PROSITE" id="PS50967"/>
    </source>
</evidence>
<keyword evidence="2" id="KW-0547">Nucleotide-binding</keyword>
<evidence type="ECO:0000313" key="3">
    <source>
        <dbReference type="Proteomes" id="UP000244956"/>
    </source>
</evidence>
<dbReference type="InterPro" id="IPR002121">
    <property type="entry name" value="HRDC_dom"/>
</dbReference>
<dbReference type="InterPro" id="IPR010285">
    <property type="entry name" value="DNA_helicase_pif1-like_DEAD"/>
</dbReference>
<dbReference type="CDD" id="cd18809">
    <property type="entry name" value="SF1_C_RecD"/>
    <property type="match status" value="1"/>
</dbReference>
<organism evidence="2 3">
    <name type="scientific">Marinilabilia rubra</name>
    <dbReference type="NCBI Taxonomy" id="2162893"/>
    <lineage>
        <taxon>Bacteria</taxon>
        <taxon>Pseudomonadati</taxon>
        <taxon>Bacteroidota</taxon>
        <taxon>Bacteroidia</taxon>
        <taxon>Marinilabiliales</taxon>
        <taxon>Marinilabiliaceae</taxon>
        <taxon>Marinilabilia</taxon>
    </lineage>
</organism>
<sequence length="824" mass="93254">MEFQTNPELNLAREFIESTNRNVFLTGKAGTGKTTFLHNLKATLPKRMVVVAPTGVAAINAGGVTIHSFFQLPFGPILPGAGSQDNRSAHRFSRQKIDIIRTLDLLVIDEISMVRSDLLDGIDEVLRRYRRSSLPFGGVQLLMIGDLQQLAPVVKDEDWALLRPHFDSAFFFGSRALQKTNYVSIELKQIFRQQDDSFITVLNKIRDNKLDEQGINLLNQSHRPEIIQGDAEGYITLTTHNFQARKINDARLQKLPGDSHKFKAKVEGNFPESNFPTEGDLVLKTGAQVMFVKNDPSPEKLYYNGKIGKITGFTNDSIFVKCPGDYEAIEVKTDRWDNARYKIDEETKEIQEEIEGTFTQYPLKTAWAITIHKSQGLTFEKAIIDANAAFAHGQVYVALSRCKSLEGLVLTKPLDVRALKTDAEVTGFTKKVEEEPADAATLDVAKKDYRLTILREMFSMISLESQLSYSLRVVYENKGAVQDELPVLLGNMKTLVTSEMRPVAEKFFSQVNRLMQENPDTDNNDHLQDRIKKACHWFHEKMAAGLVVPFGELKIETDNKAVRKSLKQAFDRLGTELMVRAFAFEACKSGFSVETYLKAKAKGALEKVKQPKAKSTVTNNVKVEHPELYARLKQWRDDQAEELDRDVYMILQIKSMKHIANTLPGSLKDMKKIHGFGKAKLEQFGKEVLEIVFDYCKDKGIETSSGNIDPFEMPAPKKKKEKVDTKKVTFDLFKKGKSVDEIAEERSLKDTTIFRHLGHFVGLGEVNVFQIVSAEKVKKVAAWIRENAPESMTSVKEQFGDEVSWEEIRLIQHHMAFQKKEGVS</sequence>
<dbReference type="Gene3D" id="1.10.150.80">
    <property type="entry name" value="HRDC domain"/>
    <property type="match status" value="1"/>
</dbReference>
<keyword evidence="2" id="KW-0347">Helicase</keyword>
<dbReference type="SUPFAM" id="SSF47819">
    <property type="entry name" value="HRDC-like"/>
    <property type="match status" value="1"/>
</dbReference>
<dbReference type="EMBL" id="QEWP01000012">
    <property type="protein sequence ID" value="PWD98657.1"/>
    <property type="molecule type" value="Genomic_DNA"/>
</dbReference>
<dbReference type="InterPro" id="IPR003593">
    <property type="entry name" value="AAA+_ATPase"/>
</dbReference>
<keyword evidence="3" id="KW-1185">Reference proteome</keyword>
<dbReference type="InterPro" id="IPR051055">
    <property type="entry name" value="PIF1_helicase"/>
</dbReference>
<feature type="domain" description="HRDC" evidence="1">
    <location>
        <begin position="622"/>
        <end position="702"/>
    </location>
</feature>
<dbReference type="Proteomes" id="UP000244956">
    <property type="component" value="Unassembled WGS sequence"/>
</dbReference>
<dbReference type="Gene3D" id="3.40.50.300">
    <property type="entry name" value="P-loop containing nucleotide triphosphate hydrolases"/>
    <property type="match status" value="2"/>
</dbReference>
<dbReference type="FunFam" id="3.40.50.300:FF:001498">
    <property type="entry name" value="ATP-dependent DNA helicase"/>
    <property type="match status" value="1"/>
</dbReference>
<dbReference type="SUPFAM" id="SSF52540">
    <property type="entry name" value="P-loop containing nucleoside triphosphate hydrolases"/>
    <property type="match status" value="2"/>
</dbReference>
<dbReference type="SMART" id="SM00382">
    <property type="entry name" value="AAA"/>
    <property type="match status" value="1"/>
</dbReference>
<reference evidence="2 3" key="1">
    <citation type="submission" date="2018-05" db="EMBL/GenBank/DDBJ databases">
        <title>Marinilabilia rubrum sp. nov., isolated from saltern sediment.</title>
        <authorList>
            <person name="Zhang R."/>
        </authorList>
    </citation>
    <scope>NUCLEOTIDE SEQUENCE [LARGE SCALE GENOMIC DNA]</scope>
    <source>
        <strain evidence="2 3">WTE16</strain>
    </source>
</reference>
<dbReference type="Pfam" id="PF14493">
    <property type="entry name" value="HTH_40"/>
    <property type="match status" value="1"/>
</dbReference>
<gene>
    <name evidence="2" type="ORF">DDZ16_14445</name>
</gene>
<dbReference type="PANTHER" id="PTHR47642:SF5">
    <property type="entry name" value="ATP-DEPENDENT DNA HELICASE"/>
    <property type="match status" value="1"/>
</dbReference>
<keyword evidence="2" id="KW-0067">ATP-binding</keyword>
<dbReference type="Gene3D" id="1.10.10.1390">
    <property type="entry name" value="ATP-dependent DNA helicase RecQ"/>
    <property type="match status" value="1"/>
</dbReference>
<dbReference type="GO" id="GO:0003676">
    <property type="term" value="F:nucleic acid binding"/>
    <property type="evidence" value="ECO:0007669"/>
    <property type="project" value="InterPro"/>
</dbReference>
<comment type="caution">
    <text evidence="2">The sequence shown here is derived from an EMBL/GenBank/DDBJ whole genome shotgun (WGS) entry which is preliminary data.</text>
</comment>
<dbReference type="RefSeq" id="WP_109265191.1">
    <property type="nucleotide sequence ID" value="NZ_QEWP01000012.1"/>
</dbReference>
<evidence type="ECO:0000313" key="2">
    <source>
        <dbReference type="EMBL" id="PWD98657.1"/>
    </source>
</evidence>
<proteinExistence type="predicted"/>
<protein>
    <submittedName>
        <fullName evidence="2">Helicase</fullName>
    </submittedName>
</protein>
<accession>A0A2U2B6G8</accession>
<dbReference type="OrthoDB" id="9763659at2"/>
<dbReference type="PANTHER" id="PTHR47642">
    <property type="entry name" value="ATP-DEPENDENT DNA HELICASE"/>
    <property type="match status" value="1"/>
</dbReference>
<dbReference type="AlphaFoldDB" id="A0A2U2B6G8"/>
<dbReference type="InterPro" id="IPR027417">
    <property type="entry name" value="P-loop_NTPase"/>
</dbReference>
<dbReference type="Pfam" id="PF00570">
    <property type="entry name" value="HRDC"/>
    <property type="match status" value="1"/>
</dbReference>
<dbReference type="PROSITE" id="PS50967">
    <property type="entry name" value="HRDC"/>
    <property type="match status" value="1"/>
</dbReference>
<name>A0A2U2B6G8_9BACT</name>
<dbReference type="GO" id="GO:0000723">
    <property type="term" value="P:telomere maintenance"/>
    <property type="evidence" value="ECO:0007669"/>
    <property type="project" value="InterPro"/>
</dbReference>
<dbReference type="GO" id="GO:0006281">
    <property type="term" value="P:DNA repair"/>
    <property type="evidence" value="ECO:0007669"/>
    <property type="project" value="InterPro"/>
</dbReference>
<dbReference type="InterPro" id="IPR010997">
    <property type="entry name" value="HRDC-like_sf"/>
</dbReference>
<dbReference type="Gene3D" id="2.30.30.940">
    <property type="match status" value="1"/>
</dbReference>